<dbReference type="Proteomes" id="UP001190700">
    <property type="component" value="Unassembled WGS sequence"/>
</dbReference>
<keyword evidence="1" id="KW-0472">Membrane</keyword>
<proteinExistence type="predicted"/>
<gene>
    <name evidence="2" type="ORF">CYMTET_50555</name>
</gene>
<dbReference type="AlphaFoldDB" id="A0AAE0BPI6"/>
<keyword evidence="3" id="KW-1185">Reference proteome</keyword>
<evidence type="ECO:0000313" key="3">
    <source>
        <dbReference type="Proteomes" id="UP001190700"/>
    </source>
</evidence>
<comment type="caution">
    <text evidence="2">The sequence shown here is derived from an EMBL/GenBank/DDBJ whole genome shotgun (WGS) entry which is preliminary data.</text>
</comment>
<evidence type="ECO:0000313" key="2">
    <source>
        <dbReference type="EMBL" id="KAK3239525.1"/>
    </source>
</evidence>
<reference evidence="2 3" key="1">
    <citation type="journal article" date="2015" name="Genome Biol. Evol.">
        <title>Comparative Genomics of a Bacterivorous Green Alga Reveals Evolutionary Causalities and Consequences of Phago-Mixotrophic Mode of Nutrition.</title>
        <authorList>
            <person name="Burns J.A."/>
            <person name="Paasch A."/>
            <person name="Narechania A."/>
            <person name="Kim E."/>
        </authorList>
    </citation>
    <scope>NUCLEOTIDE SEQUENCE [LARGE SCALE GENOMIC DNA]</scope>
    <source>
        <strain evidence="2 3">PLY_AMNH</strain>
    </source>
</reference>
<keyword evidence="1" id="KW-0812">Transmembrane</keyword>
<organism evidence="2 3">
    <name type="scientific">Cymbomonas tetramitiformis</name>
    <dbReference type="NCBI Taxonomy" id="36881"/>
    <lineage>
        <taxon>Eukaryota</taxon>
        <taxon>Viridiplantae</taxon>
        <taxon>Chlorophyta</taxon>
        <taxon>Pyramimonadophyceae</taxon>
        <taxon>Pyramimonadales</taxon>
        <taxon>Pyramimonadaceae</taxon>
        <taxon>Cymbomonas</taxon>
    </lineage>
</organism>
<name>A0AAE0BPI6_9CHLO</name>
<sequence length="787" mass="89118">MLGVSLASMQIRIPIFELRRMTKHEMGTMVTSEANSLATSVAGPPLLTTFKRQKKKKLSLIGQFASTTHRQKGSVTMQKPLGTKNMQRVSKRQAEAAQPLERMIGTALLLAYLEVTRTVKAAQLAAQLSQLNELKWEKAGHSFEWFLKAFRVMMGLRQTSGWYYRSILWNFVFLQQRNGSFELTDTLATVLGAGDTTYLIVNNPTGGWQSTEGGGAWCEEEVGGGGMCRSVDRRELQEKTPQMLYEQFGTGDKKRCAAAARDDSPDGYLGMTWRFVDGPKPTRAGWIPCCEWPESDGLWPTGWPEEGWPSAKVVVASETVLDDDDLAELTKKAEKAVKRWNEDRMSTIRALKWNQEANKSKIAKPLQGGAFAEPPLSVHERRRELVQEAKRLSLLVLRTHPWSKIMVTGPEEPYTRSQRILVQCTSILLMLVVCLGIYYSKALPSPPPTHPPPHPFLASALRQCGVCCLSKVCILRHSLETAEGGVYEGMLEYEVLHDESFDMCSTLMESEMFDCHGFDCDPHEQLLPHGYACTAFPQATLRDEIYMAIFVVVSILPVQMFFMALFTAGQQYRVPKHWARARADINTGQVLDGAFLLLQRVGRMLNTARRRFYSMLWFVYQTRALGRAEGRVFAELHQRLKEEEARLLREGRAQTIFEQARNEIDSVSVQICYALLMVLWVGITYILLVYGMLIRKLMGSSTEKKVLEAWVITLVFDNLVMQVVKSLTIKVWIQWLIKKFKAARAGEEFLMHWFEGYINSKLPAAYRTVQSDAASTEMEYDAAGIDF</sequence>
<evidence type="ECO:0000256" key="1">
    <source>
        <dbReference type="SAM" id="Phobius"/>
    </source>
</evidence>
<protein>
    <submittedName>
        <fullName evidence="2">Uncharacterized protein</fullName>
    </submittedName>
</protein>
<feature type="transmembrane region" description="Helical" evidence="1">
    <location>
        <begin position="671"/>
        <end position="690"/>
    </location>
</feature>
<feature type="transmembrane region" description="Helical" evidence="1">
    <location>
        <begin position="545"/>
        <end position="566"/>
    </location>
</feature>
<keyword evidence="1" id="KW-1133">Transmembrane helix</keyword>
<accession>A0AAE0BPI6</accession>
<dbReference type="EMBL" id="LGRX02033887">
    <property type="protein sequence ID" value="KAK3239525.1"/>
    <property type="molecule type" value="Genomic_DNA"/>
</dbReference>